<evidence type="ECO:0000259" key="1">
    <source>
        <dbReference type="Pfam" id="PF02399"/>
    </source>
</evidence>
<evidence type="ECO:0000313" key="3">
    <source>
        <dbReference type="Proteomes" id="UP000018888"/>
    </source>
</evidence>
<keyword evidence="3" id="KW-1185">Reference proteome</keyword>
<accession>A0A2P4QCL2</accession>
<dbReference type="GO" id="GO:0003688">
    <property type="term" value="F:DNA replication origin binding"/>
    <property type="evidence" value="ECO:0007669"/>
    <property type="project" value="InterPro"/>
</dbReference>
<name>A0A2P4QCL2_RHIID</name>
<dbReference type="VEuPathDB" id="FungiDB:RhiirFUN_017434"/>
<evidence type="ECO:0000313" key="2">
    <source>
        <dbReference type="EMBL" id="POG75354.1"/>
    </source>
</evidence>
<protein>
    <recommendedName>
        <fullName evidence="1">Replication origin-binding protein domain-containing protein</fullName>
    </recommendedName>
</protein>
<reference evidence="2 3" key="2">
    <citation type="journal article" date="2018" name="New Phytol.">
        <title>High intraspecific genome diversity in the model arbuscular mycorrhizal symbiont Rhizophagus irregularis.</title>
        <authorList>
            <person name="Chen E.C.H."/>
            <person name="Morin E."/>
            <person name="Beaudet D."/>
            <person name="Noel J."/>
            <person name="Yildirir G."/>
            <person name="Ndikumana S."/>
            <person name="Charron P."/>
            <person name="St-Onge C."/>
            <person name="Giorgi J."/>
            <person name="Kruger M."/>
            <person name="Marton T."/>
            <person name="Ropars J."/>
            <person name="Grigoriev I.V."/>
            <person name="Hainaut M."/>
            <person name="Henrissat B."/>
            <person name="Roux C."/>
            <person name="Martin F."/>
            <person name="Corradi N."/>
        </authorList>
    </citation>
    <scope>NUCLEOTIDE SEQUENCE [LARGE SCALE GENOMIC DNA]</scope>
    <source>
        <strain evidence="2 3">DAOM 197198</strain>
    </source>
</reference>
<comment type="caution">
    <text evidence="2">The sequence shown here is derived from an EMBL/GenBank/DDBJ whole genome shotgun (WGS) entry which is preliminary data.</text>
</comment>
<feature type="domain" description="Replication origin-binding protein" evidence="1">
    <location>
        <begin position="407"/>
        <end position="576"/>
    </location>
</feature>
<organism evidence="2 3">
    <name type="scientific">Rhizophagus irregularis (strain DAOM 181602 / DAOM 197198 / MUCL 43194)</name>
    <name type="common">Arbuscular mycorrhizal fungus</name>
    <name type="synonym">Glomus intraradices</name>
    <dbReference type="NCBI Taxonomy" id="747089"/>
    <lineage>
        <taxon>Eukaryota</taxon>
        <taxon>Fungi</taxon>
        <taxon>Fungi incertae sedis</taxon>
        <taxon>Mucoromycota</taxon>
        <taxon>Glomeromycotina</taxon>
        <taxon>Glomeromycetes</taxon>
        <taxon>Glomerales</taxon>
        <taxon>Glomeraceae</taxon>
        <taxon>Rhizophagus</taxon>
    </lineage>
</organism>
<reference evidence="2 3" key="1">
    <citation type="journal article" date="2013" name="Proc. Natl. Acad. Sci. U.S.A.">
        <title>Genome of an arbuscular mycorrhizal fungus provides insight into the oldest plant symbiosis.</title>
        <authorList>
            <person name="Tisserant E."/>
            <person name="Malbreil M."/>
            <person name="Kuo A."/>
            <person name="Kohler A."/>
            <person name="Symeonidi A."/>
            <person name="Balestrini R."/>
            <person name="Charron P."/>
            <person name="Duensing N."/>
            <person name="Frei Dit Frey N."/>
            <person name="Gianinazzi-Pearson V."/>
            <person name="Gilbert L.B."/>
            <person name="Handa Y."/>
            <person name="Herr J.R."/>
            <person name="Hijri M."/>
            <person name="Koul R."/>
            <person name="Kawaguchi M."/>
            <person name="Krajinski F."/>
            <person name="Lammers P.J."/>
            <person name="Masclaux F.G."/>
            <person name="Murat C."/>
            <person name="Morin E."/>
            <person name="Ndikumana S."/>
            <person name="Pagni M."/>
            <person name="Petitpierre D."/>
            <person name="Requena N."/>
            <person name="Rosikiewicz P."/>
            <person name="Riley R."/>
            <person name="Saito K."/>
            <person name="San Clemente H."/>
            <person name="Shapiro H."/>
            <person name="van Tuinen D."/>
            <person name="Becard G."/>
            <person name="Bonfante P."/>
            <person name="Paszkowski U."/>
            <person name="Shachar-Hill Y.Y."/>
            <person name="Tuskan G.A."/>
            <person name="Young P.W."/>
            <person name="Sanders I.R."/>
            <person name="Henrissat B."/>
            <person name="Rensing S.A."/>
            <person name="Grigoriev I.V."/>
            <person name="Corradi N."/>
            <person name="Roux C."/>
            <person name="Martin F."/>
        </authorList>
    </citation>
    <scope>NUCLEOTIDE SEQUENCE [LARGE SCALE GENOMIC DNA]</scope>
    <source>
        <strain evidence="2 3">DAOM 197198</strain>
    </source>
</reference>
<dbReference type="Pfam" id="PF02399">
    <property type="entry name" value="Herpes_ori_bp"/>
    <property type="match status" value="1"/>
</dbReference>
<dbReference type="AlphaFoldDB" id="A0A2P4QCL2"/>
<gene>
    <name evidence="2" type="ORF">GLOIN_2v1770212</name>
</gene>
<dbReference type="EMBL" id="AUPC02000061">
    <property type="protein sequence ID" value="POG75354.1"/>
    <property type="molecule type" value="Genomic_DNA"/>
</dbReference>
<dbReference type="Proteomes" id="UP000018888">
    <property type="component" value="Unassembled WGS sequence"/>
</dbReference>
<sequence length="736" mass="83874">MLLAQKKPGSSPKTINDATRLFSGLADLDFEPGYNDHVYFQYLSNNKNDISLLEAYHPEEIYSKYIVRVSEKGFTIVDHPSEIYGIPDTHECIDGNLPLCLVLDIDARQNPNPMNPELPSLDGSKSSREDLLSRILIACTDILYFDLKHFAILDAFALASSSNSDKCSWHIMYKYARFVDYRDFRGFVKKVADKIGKPYSEFIDLGLYKSRFSLQLLGSAKEDRVKRPVVSSVKQGYHKLEDYLVQPKSDYSEIWQQTFSSEKLEKDEFQPIEDETALSKRAGLVTAKYEWLEIGHIKKGFVNFQAKLYEACPICGIKHERDQLYSFLRSNGHFVLKCYQQNQYKPDHKGLAFGKVTEISTKPKRGIVERIGDAISNPRPLIELSEMAINVEKLKDALEVYSDFLGIEKMTTLIRSPLRTWKTTTLREIIMALKDKVHDISFLPCYIWIFYRKSLSNESKSKLNELKASGFQICNYQNMQGDLSINEWDIIIVQVESLFRVEFTARPFVAILDESNAIMRQMFSGTNARESENAMRDVLRSAMHVLAIDAFANISTLTFLQIYCGENIRVVDNKYQPRIGETVEFIYDSNSGAEVMRIGYDLLRQGKRVAFVFTGVVIARALVEKASKLSKPDNSPVRACAYYGDMDGKQRQKDFSDINVAWSELDCIAYTNIMEAGISFEVTGHFDIVIAITNIATPVHKNSNELFCPSGRENIRAELESARPNNLPTAIKGHRK</sequence>
<dbReference type="GO" id="GO:0005524">
    <property type="term" value="F:ATP binding"/>
    <property type="evidence" value="ECO:0007669"/>
    <property type="project" value="InterPro"/>
</dbReference>
<proteinExistence type="predicted"/>
<dbReference type="GO" id="GO:0006260">
    <property type="term" value="P:DNA replication"/>
    <property type="evidence" value="ECO:0007669"/>
    <property type="project" value="InterPro"/>
</dbReference>
<dbReference type="InterPro" id="IPR003450">
    <property type="entry name" value="Replication_origin-bd"/>
</dbReference>